<dbReference type="SMART" id="SM00822">
    <property type="entry name" value="PKS_KR"/>
    <property type="match status" value="1"/>
</dbReference>
<dbReference type="PANTHER" id="PTHR42879">
    <property type="entry name" value="3-OXOACYL-(ACYL-CARRIER-PROTEIN) REDUCTASE"/>
    <property type="match status" value="1"/>
</dbReference>
<dbReference type="FunFam" id="3.40.50.720:FF:000115">
    <property type="entry name" value="3-oxoacyl-[acyl-carrier-protein] reductase FabG"/>
    <property type="match status" value="1"/>
</dbReference>
<keyword evidence="2" id="KW-0521">NADP</keyword>
<keyword evidence="3" id="KW-0560">Oxidoreductase</keyword>
<dbReference type="AlphaFoldDB" id="X1SAD0"/>
<dbReference type="GO" id="GO:0051287">
    <property type="term" value="F:NAD binding"/>
    <property type="evidence" value="ECO:0007669"/>
    <property type="project" value="InterPro"/>
</dbReference>
<dbReference type="Pfam" id="PF13561">
    <property type="entry name" value="adh_short_C2"/>
    <property type="match status" value="1"/>
</dbReference>
<comment type="caution">
    <text evidence="5">The sequence shown here is derived from an EMBL/GenBank/DDBJ whole genome shotgun (WGS) entry which is preliminary data.</text>
</comment>
<dbReference type="InterPro" id="IPR050259">
    <property type="entry name" value="SDR"/>
</dbReference>
<protein>
    <recommendedName>
        <fullName evidence="4">Ketoreductase domain-containing protein</fullName>
    </recommendedName>
</protein>
<dbReference type="GO" id="GO:0004316">
    <property type="term" value="F:3-oxoacyl-[acyl-carrier-protein] reductase (NADPH) activity"/>
    <property type="evidence" value="ECO:0007669"/>
    <property type="project" value="InterPro"/>
</dbReference>
<dbReference type="PANTHER" id="PTHR42879:SF2">
    <property type="entry name" value="3-OXOACYL-[ACYL-CARRIER-PROTEIN] REDUCTASE FABG"/>
    <property type="match status" value="1"/>
</dbReference>
<evidence type="ECO:0000256" key="1">
    <source>
        <dbReference type="ARBA" id="ARBA00006484"/>
    </source>
</evidence>
<dbReference type="Gene3D" id="3.40.50.720">
    <property type="entry name" value="NAD(P)-binding Rossmann-like Domain"/>
    <property type="match status" value="1"/>
</dbReference>
<evidence type="ECO:0000256" key="3">
    <source>
        <dbReference type="ARBA" id="ARBA00023002"/>
    </source>
</evidence>
<dbReference type="PRINTS" id="PR00080">
    <property type="entry name" value="SDRFAMILY"/>
</dbReference>
<dbReference type="NCBIfam" id="NF005559">
    <property type="entry name" value="PRK07231.1"/>
    <property type="match status" value="1"/>
</dbReference>
<dbReference type="InterPro" id="IPR002347">
    <property type="entry name" value="SDR_fam"/>
</dbReference>
<dbReference type="PROSITE" id="PS00061">
    <property type="entry name" value="ADH_SHORT"/>
    <property type="match status" value="1"/>
</dbReference>
<accession>X1SAD0</accession>
<dbReference type="CDD" id="cd05333">
    <property type="entry name" value="BKR_SDR_c"/>
    <property type="match status" value="1"/>
</dbReference>
<dbReference type="InterPro" id="IPR011284">
    <property type="entry name" value="3oxo_ACP_reduc"/>
</dbReference>
<dbReference type="InterPro" id="IPR020904">
    <property type="entry name" value="Sc_DH/Rdtase_CS"/>
</dbReference>
<reference evidence="5" key="1">
    <citation type="journal article" date="2014" name="Front. Microbiol.">
        <title>High frequency of phylogenetically diverse reductive dehalogenase-homologous genes in deep subseafloor sedimentary metagenomes.</title>
        <authorList>
            <person name="Kawai M."/>
            <person name="Futagami T."/>
            <person name="Toyoda A."/>
            <person name="Takaki Y."/>
            <person name="Nishi S."/>
            <person name="Hori S."/>
            <person name="Arai W."/>
            <person name="Tsubouchi T."/>
            <person name="Morono Y."/>
            <person name="Uchiyama I."/>
            <person name="Ito T."/>
            <person name="Fujiyama A."/>
            <person name="Inagaki F."/>
            <person name="Takami H."/>
        </authorList>
    </citation>
    <scope>NUCLEOTIDE SEQUENCE</scope>
    <source>
        <strain evidence="5">Expedition CK06-06</strain>
    </source>
</reference>
<dbReference type="EMBL" id="BARW01010420">
    <property type="protein sequence ID" value="GAI76061.1"/>
    <property type="molecule type" value="Genomic_DNA"/>
</dbReference>
<sequence>MNNKTSLEGKVSLVTGASRGIGRAIALKLSSLGSKVVVNDISKETASSVVDTIISQGGEAMAVEADIRDSQAVKAMVQEITEKWDKIDILVNNAGINRDTLLLRMSDEAWDDVINTNLRGTYTCTKFALRSMMKQRWGRIISIASIAGIIGTAGQTNYAASKAGIIAFTKSIAREVGSLNITANAIAPGFILTDMTEKLPQEWKELVLSRTSLQRSGKPEEVAELVAFLASDRASYITGQVIGIDGGI</sequence>
<evidence type="ECO:0000256" key="2">
    <source>
        <dbReference type="ARBA" id="ARBA00022857"/>
    </source>
</evidence>
<feature type="domain" description="Ketoreductase" evidence="4">
    <location>
        <begin position="10"/>
        <end position="189"/>
    </location>
</feature>
<comment type="similarity">
    <text evidence="1">Belongs to the short-chain dehydrogenases/reductases (SDR) family.</text>
</comment>
<dbReference type="NCBIfam" id="NF009466">
    <property type="entry name" value="PRK12826.1-2"/>
    <property type="match status" value="1"/>
</dbReference>
<dbReference type="InterPro" id="IPR036291">
    <property type="entry name" value="NAD(P)-bd_dom_sf"/>
</dbReference>
<dbReference type="SUPFAM" id="SSF51735">
    <property type="entry name" value="NAD(P)-binding Rossmann-fold domains"/>
    <property type="match status" value="1"/>
</dbReference>
<name>X1SAD0_9ZZZZ</name>
<proteinExistence type="inferred from homology"/>
<dbReference type="GO" id="GO:0006633">
    <property type="term" value="P:fatty acid biosynthetic process"/>
    <property type="evidence" value="ECO:0007669"/>
    <property type="project" value="InterPro"/>
</dbReference>
<evidence type="ECO:0000313" key="5">
    <source>
        <dbReference type="EMBL" id="GAI76061.1"/>
    </source>
</evidence>
<dbReference type="NCBIfam" id="TIGR01830">
    <property type="entry name" value="3oxo_ACP_reduc"/>
    <property type="match status" value="1"/>
</dbReference>
<evidence type="ECO:0000259" key="4">
    <source>
        <dbReference type="SMART" id="SM00822"/>
    </source>
</evidence>
<dbReference type="PRINTS" id="PR00081">
    <property type="entry name" value="GDHRDH"/>
</dbReference>
<gene>
    <name evidence="5" type="ORF">S12H4_20528</name>
</gene>
<organism evidence="5">
    <name type="scientific">marine sediment metagenome</name>
    <dbReference type="NCBI Taxonomy" id="412755"/>
    <lineage>
        <taxon>unclassified sequences</taxon>
        <taxon>metagenomes</taxon>
        <taxon>ecological metagenomes</taxon>
    </lineage>
</organism>
<dbReference type="InterPro" id="IPR057326">
    <property type="entry name" value="KR_dom"/>
</dbReference>